<keyword evidence="3" id="KW-1003">Cell membrane</keyword>
<evidence type="ECO:0000256" key="8">
    <source>
        <dbReference type="ARBA" id="ARBA00035652"/>
    </source>
</evidence>
<dbReference type="GO" id="GO:0015226">
    <property type="term" value="F:carnitine transmembrane transporter activity"/>
    <property type="evidence" value="ECO:0007669"/>
    <property type="project" value="TreeGrafter"/>
</dbReference>
<evidence type="ECO:0000256" key="9">
    <source>
        <dbReference type="RuleBase" id="RU363032"/>
    </source>
</evidence>
<feature type="transmembrane region" description="Helical" evidence="9">
    <location>
        <begin position="596"/>
        <end position="616"/>
    </location>
</feature>
<evidence type="ECO:0000259" key="11">
    <source>
        <dbReference type="PROSITE" id="PS50928"/>
    </source>
</evidence>
<comment type="similarity">
    <text evidence="7">In the C-terminal section; belongs to the OsmX family.</text>
</comment>
<dbReference type="OrthoDB" id="9787902at2"/>
<protein>
    <submittedName>
        <fullName evidence="12">Glycine betaine/proline transport system substrate-binding protein</fullName>
    </submittedName>
</protein>
<dbReference type="PANTHER" id="PTHR47737">
    <property type="entry name" value="GLYCINE BETAINE/PROLINE BETAINE TRANSPORT SYSTEM PERMEASE PROTEIN PROW"/>
    <property type="match status" value="1"/>
</dbReference>
<dbReference type="GO" id="GO:0015871">
    <property type="term" value="P:choline transport"/>
    <property type="evidence" value="ECO:0007669"/>
    <property type="project" value="TreeGrafter"/>
</dbReference>
<feature type="transmembrane region" description="Helical" evidence="9">
    <location>
        <begin position="392"/>
        <end position="410"/>
    </location>
</feature>
<evidence type="ECO:0000256" key="2">
    <source>
        <dbReference type="ARBA" id="ARBA00022448"/>
    </source>
</evidence>
<dbReference type="GO" id="GO:0005275">
    <property type="term" value="F:amine transmembrane transporter activity"/>
    <property type="evidence" value="ECO:0007669"/>
    <property type="project" value="TreeGrafter"/>
</dbReference>
<dbReference type="CDD" id="cd13641">
    <property type="entry name" value="PBP2_HisX_like"/>
    <property type="match status" value="1"/>
</dbReference>
<dbReference type="InterPro" id="IPR000515">
    <property type="entry name" value="MetI-like"/>
</dbReference>
<feature type="chain" id="PRO_5020903697" evidence="10">
    <location>
        <begin position="20"/>
        <end position="638"/>
    </location>
</feature>
<dbReference type="PANTHER" id="PTHR47737:SF1">
    <property type="entry name" value="GLYCINE BETAINE_PROLINE BETAINE TRANSPORT SYSTEM PERMEASE PROTEIN PROW"/>
    <property type="match status" value="1"/>
</dbReference>
<comment type="similarity">
    <text evidence="9">Belongs to the binding-protein-dependent transport system permease family.</text>
</comment>
<proteinExistence type="inferred from homology"/>
<keyword evidence="13" id="KW-1185">Reference proteome</keyword>
<feature type="transmembrane region" description="Helical" evidence="9">
    <location>
        <begin position="417"/>
        <end position="435"/>
    </location>
</feature>
<dbReference type="GO" id="GO:0043190">
    <property type="term" value="C:ATP-binding cassette (ABC) transporter complex"/>
    <property type="evidence" value="ECO:0007669"/>
    <property type="project" value="InterPro"/>
</dbReference>
<evidence type="ECO:0000256" key="6">
    <source>
        <dbReference type="ARBA" id="ARBA00023136"/>
    </source>
</evidence>
<feature type="signal peptide" evidence="10">
    <location>
        <begin position="1"/>
        <end position="19"/>
    </location>
</feature>
<dbReference type="AlphaFoldDB" id="A0A4R3LMW9"/>
<dbReference type="EMBL" id="SMAJ01000022">
    <property type="protein sequence ID" value="TCT01750.1"/>
    <property type="molecule type" value="Genomic_DNA"/>
</dbReference>
<feature type="transmembrane region" description="Helical" evidence="9">
    <location>
        <begin position="441"/>
        <end position="464"/>
    </location>
</feature>
<dbReference type="InterPro" id="IPR007210">
    <property type="entry name" value="ABC_Gly_betaine_transp_sub-bd"/>
</dbReference>
<keyword evidence="5 9" id="KW-1133">Transmembrane helix</keyword>
<dbReference type="Gene3D" id="3.40.190.100">
    <property type="entry name" value="Glycine betaine-binding periplasmic protein, domain 2"/>
    <property type="match status" value="1"/>
</dbReference>
<evidence type="ECO:0000256" key="3">
    <source>
        <dbReference type="ARBA" id="ARBA00022475"/>
    </source>
</evidence>
<dbReference type="Pfam" id="PF04069">
    <property type="entry name" value="OpuAC"/>
    <property type="match status" value="1"/>
</dbReference>
<dbReference type="CDD" id="cd06261">
    <property type="entry name" value="TM_PBP2"/>
    <property type="match status" value="1"/>
</dbReference>
<dbReference type="GO" id="GO:0031460">
    <property type="term" value="P:glycine betaine transport"/>
    <property type="evidence" value="ECO:0007669"/>
    <property type="project" value="TreeGrafter"/>
</dbReference>
<dbReference type="InterPro" id="IPR035906">
    <property type="entry name" value="MetI-like_sf"/>
</dbReference>
<accession>A0A4R3LMW9</accession>
<evidence type="ECO:0000256" key="5">
    <source>
        <dbReference type="ARBA" id="ARBA00022989"/>
    </source>
</evidence>
<evidence type="ECO:0000313" key="13">
    <source>
        <dbReference type="Proteomes" id="UP000295525"/>
    </source>
</evidence>
<comment type="subcellular location">
    <subcellularLocation>
        <location evidence="1 9">Cell membrane</location>
        <topology evidence="1 9">Multi-pass membrane protein</topology>
    </subcellularLocation>
</comment>
<dbReference type="Gene3D" id="1.10.3720.10">
    <property type="entry name" value="MetI-like"/>
    <property type="match status" value="1"/>
</dbReference>
<sequence length="638" mass="69910">MRLLLVLLVWVLVSVPAGAQALPCNQGEPVRFAGQTWESAEFTMNVLQQILEKAYDCKTEAVPGTAAATETALTQNDLQVVAELWSGRTKIIEDAIKAGTVQVIGNTLEGGARQGWYVPDYVVNGDSKRGIKAVAPDLRSWQDLPKYKALFADPETPGKGRFLNCPSGWVCEQTNTRLLKVLNLDQGYTNFRAGTGAALDAAISSAYDQGKPILFYYWQPTGLMAKYRFKRIAMPPFNQACWDTVVSGKGELCPTDFLVAHLGIAVSAPFAKGNSEVIKLFQRVQFEPALLNQIIYVMTSQHVRGDVAADRFLHEHPEIWKAWMPADRAARMAQALGLQSTVAQGGHSIFPSLSMTEYVNKQLVSAVQRYGQSLHAFSDLILTTVLLPMEQFFEAIPPILFLFLVGLLAWHATRKISLAVCYVVGLYAIGAVGLWDKLMETFALVLVSTVFAIIIGIPIGILMARHRLLRRVLTPVLDVMQTLPSFVYLIPVLMFFGLGKVPALFATTIYAVPPLIRLTTLGLRQVDFDIMEAAQSFGVTRWQMLTRVTLPLARPSIMAGINQTTMMALAMVVVASMIGARGLGEDVLAGIQTLNVGLGLQAGLAIVILAIVIDRITQAYGKSRRSAQAQNKVDVRDE</sequence>
<keyword evidence="10" id="KW-0732">Signal</keyword>
<dbReference type="Pfam" id="PF00528">
    <property type="entry name" value="BPD_transp_1"/>
    <property type="match status" value="1"/>
</dbReference>
<feature type="domain" description="ABC transmembrane type-1" evidence="11">
    <location>
        <begin position="438"/>
        <end position="617"/>
    </location>
</feature>
<evidence type="ECO:0000256" key="7">
    <source>
        <dbReference type="ARBA" id="ARBA00035642"/>
    </source>
</evidence>
<gene>
    <name evidence="12" type="ORF">EDC26_1229</name>
</gene>
<dbReference type="SUPFAM" id="SSF161098">
    <property type="entry name" value="MetI-like"/>
    <property type="match status" value="1"/>
</dbReference>
<reference evidence="12 13" key="1">
    <citation type="submission" date="2019-03" db="EMBL/GenBank/DDBJ databases">
        <title>Genomic Encyclopedia of Type Strains, Phase IV (KMG-IV): sequencing the most valuable type-strain genomes for metagenomic binning, comparative biology and taxonomic classification.</title>
        <authorList>
            <person name="Goeker M."/>
        </authorList>
    </citation>
    <scope>NUCLEOTIDE SEQUENCE [LARGE SCALE GENOMIC DNA]</scope>
    <source>
        <strain evidence="12 13">DSM 24591</strain>
    </source>
</reference>
<name>A0A4R3LMW9_9BURK</name>
<comment type="similarity">
    <text evidence="8">In the N-terminal section; belongs to the binding-protein-dependent transport system permease family.</text>
</comment>
<evidence type="ECO:0000313" key="12">
    <source>
        <dbReference type="EMBL" id="TCT01750.1"/>
    </source>
</evidence>
<keyword evidence="2 9" id="KW-0813">Transport</keyword>
<comment type="caution">
    <text evidence="12">The sequence shown here is derived from an EMBL/GenBank/DDBJ whole genome shotgun (WGS) entry which is preliminary data.</text>
</comment>
<keyword evidence="6 9" id="KW-0472">Membrane</keyword>
<evidence type="ECO:0000256" key="4">
    <source>
        <dbReference type="ARBA" id="ARBA00022692"/>
    </source>
</evidence>
<dbReference type="FunFam" id="1.10.3720.10:FF:000001">
    <property type="entry name" value="Glycine betaine ABC transporter, permease"/>
    <property type="match status" value="1"/>
</dbReference>
<keyword evidence="4 9" id="KW-0812">Transmembrane</keyword>
<feature type="transmembrane region" description="Helical" evidence="9">
    <location>
        <begin position="564"/>
        <end position="584"/>
    </location>
</feature>
<dbReference type="Proteomes" id="UP000295525">
    <property type="component" value="Unassembled WGS sequence"/>
</dbReference>
<evidence type="ECO:0000256" key="1">
    <source>
        <dbReference type="ARBA" id="ARBA00004651"/>
    </source>
</evidence>
<dbReference type="PROSITE" id="PS50928">
    <property type="entry name" value="ABC_TM1"/>
    <property type="match status" value="1"/>
</dbReference>
<evidence type="ECO:0000256" key="10">
    <source>
        <dbReference type="SAM" id="SignalP"/>
    </source>
</evidence>
<organism evidence="12 13">
    <name type="scientific">Paralcaligenes ureilyticus</name>
    <dbReference type="NCBI Taxonomy" id="627131"/>
    <lineage>
        <taxon>Bacteria</taxon>
        <taxon>Pseudomonadati</taxon>
        <taxon>Pseudomonadota</taxon>
        <taxon>Betaproteobacteria</taxon>
        <taxon>Burkholderiales</taxon>
        <taxon>Alcaligenaceae</taxon>
        <taxon>Paralcaligenes</taxon>
    </lineage>
</organism>
<dbReference type="SUPFAM" id="SSF53850">
    <property type="entry name" value="Periplasmic binding protein-like II"/>
    <property type="match status" value="1"/>
</dbReference>
<feature type="transmembrane region" description="Helical" evidence="9">
    <location>
        <begin position="476"/>
        <end position="497"/>
    </location>
</feature>